<dbReference type="PANTHER" id="PTHR45652:SF11">
    <property type="entry name" value="NOTOCHORD GRANULAR SURFACE"/>
    <property type="match status" value="1"/>
</dbReference>
<dbReference type="Pfam" id="PF00038">
    <property type="entry name" value="Filament"/>
    <property type="match status" value="1"/>
</dbReference>
<dbReference type="GO" id="GO:0005200">
    <property type="term" value="F:structural constituent of cytoskeleton"/>
    <property type="evidence" value="ECO:0007669"/>
    <property type="project" value="TreeGrafter"/>
</dbReference>
<evidence type="ECO:0000256" key="5">
    <source>
        <dbReference type="SAM" id="MobiDB-lite"/>
    </source>
</evidence>
<feature type="domain" description="IF rod" evidence="6">
    <location>
        <begin position="92"/>
        <end position="402"/>
    </location>
</feature>
<reference evidence="7" key="2">
    <citation type="submission" date="2025-09" db="UniProtKB">
        <authorList>
            <consortium name="Ensembl"/>
        </authorList>
    </citation>
    <scope>IDENTIFICATION</scope>
</reference>
<dbReference type="InterPro" id="IPR006821">
    <property type="entry name" value="Intermed_filament_DNA-bd"/>
</dbReference>
<dbReference type="GeneTree" id="ENSGT00940000164536"/>
<sequence>MSRSPERISSYRRHFEDSSSSSYQVRVSSPSPTRRDIRHASAGYPCRAGAGIMRVEVSAGAMVCVGPSGEPAMDLDVAAAENQEFLSTRTSERQEMIVLNDRLAVYIDKVRSLEQQNKLLEAEIEAYQNRFEKPTGLRLLYEEQLKELKKIADQMRVQRDISLAAKESTAAQLQAIKIKYEEAVELRRKAELDIETFRPDVDKATSSRIVLEKKLEQLEVEIEFLKRVHQQEIEELMKQIYAAHATAQSAFALPDLAAALKQIQAQYDDIAAKNLQEMDSWYKNKFEDITSKTSRHVDKVRSIREEIAGAKKDIQNKERDLDSLRTRNEALEAQIRETQQKYRKELEDLQARIEALQLELKSTKEKIALHLREYQDLLNVKMSLEIEITTYRKLIEGEDLRLMGMMQTLSLTSCSTSAIAGGMSFSGGACFKMGLNMRLAYSYLDVHPLSFFWLLQPFPFSFLPYRTVKNEDDVLETDHQEQTYTITGAADDSDED</sequence>
<dbReference type="FunFam" id="1.20.5.1160:FF:000001">
    <property type="entry name" value="Keratin type II"/>
    <property type="match status" value="1"/>
</dbReference>
<evidence type="ECO:0000313" key="7">
    <source>
        <dbReference type="Ensembl" id="ENSDLAP00005017606.2"/>
    </source>
</evidence>
<keyword evidence="2 4" id="KW-0175">Coiled coil</keyword>
<evidence type="ECO:0000256" key="4">
    <source>
        <dbReference type="SAM" id="Coils"/>
    </source>
</evidence>
<evidence type="ECO:0000256" key="1">
    <source>
        <dbReference type="ARBA" id="ARBA00022754"/>
    </source>
</evidence>
<dbReference type="AlphaFoldDB" id="A0A8C4EH94"/>
<dbReference type="SUPFAM" id="SSF64593">
    <property type="entry name" value="Intermediate filament protein, coiled coil region"/>
    <property type="match status" value="2"/>
</dbReference>
<reference evidence="7" key="1">
    <citation type="submission" date="2025-08" db="UniProtKB">
        <authorList>
            <consortium name="Ensembl"/>
        </authorList>
    </citation>
    <scope>IDENTIFICATION</scope>
</reference>
<feature type="coiled-coil region" evidence="4">
    <location>
        <begin position="300"/>
        <end position="373"/>
    </location>
</feature>
<dbReference type="PANTHER" id="PTHR45652">
    <property type="entry name" value="GLIAL FIBRILLARY ACIDIC PROTEIN"/>
    <property type="match status" value="1"/>
</dbReference>
<evidence type="ECO:0000313" key="8">
    <source>
        <dbReference type="Proteomes" id="UP000694389"/>
    </source>
</evidence>
<dbReference type="GO" id="GO:0005737">
    <property type="term" value="C:cytoplasm"/>
    <property type="evidence" value="ECO:0007669"/>
    <property type="project" value="TreeGrafter"/>
</dbReference>
<evidence type="ECO:0000259" key="6">
    <source>
        <dbReference type="PROSITE" id="PS51842"/>
    </source>
</evidence>
<dbReference type="FunFam" id="1.20.5.500:FF:000001">
    <property type="entry name" value="Type II keratin 23"/>
    <property type="match status" value="1"/>
</dbReference>
<dbReference type="PROSITE" id="PS51842">
    <property type="entry name" value="IF_ROD_2"/>
    <property type="match status" value="1"/>
</dbReference>
<feature type="coiled-coil region" evidence="4">
    <location>
        <begin position="103"/>
        <end position="235"/>
    </location>
</feature>
<proteinExistence type="inferred from homology"/>
<dbReference type="GO" id="GO:0005882">
    <property type="term" value="C:intermediate filament"/>
    <property type="evidence" value="ECO:0007669"/>
    <property type="project" value="UniProtKB-KW"/>
</dbReference>
<comment type="similarity">
    <text evidence="3">Belongs to the intermediate filament family.</text>
</comment>
<organism evidence="7 8">
    <name type="scientific">Dicentrarchus labrax</name>
    <name type="common">European seabass</name>
    <name type="synonym">Morone labrax</name>
    <dbReference type="NCBI Taxonomy" id="13489"/>
    <lineage>
        <taxon>Eukaryota</taxon>
        <taxon>Metazoa</taxon>
        <taxon>Chordata</taxon>
        <taxon>Craniata</taxon>
        <taxon>Vertebrata</taxon>
        <taxon>Euteleostomi</taxon>
        <taxon>Actinopterygii</taxon>
        <taxon>Neopterygii</taxon>
        <taxon>Teleostei</taxon>
        <taxon>Neoteleostei</taxon>
        <taxon>Acanthomorphata</taxon>
        <taxon>Eupercaria</taxon>
        <taxon>Moronidae</taxon>
        <taxon>Dicentrarchus</taxon>
    </lineage>
</organism>
<dbReference type="InterPro" id="IPR050405">
    <property type="entry name" value="Intermediate_filament"/>
</dbReference>
<dbReference type="GO" id="GO:0045109">
    <property type="term" value="P:intermediate filament organization"/>
    <property type="evidence" value="ECO:0007669"/>
    <property type="project" value="TreeGrafter"/>
</dbReference>
<keyword evidence="8" id="KW-1185">Reference proteome</keyword>
<dbReference type="Ensembl" id="ENSDLAT00005019019.2">
    <property type="protein sequence ID" value="ENSDLAP00005017606.2"/>
    <property type="gene ID" value="ENSDLAG00005008456.2"/>
</dbReference>
<dbReference type="InterPro" id="IPR039008">
    <property type="entry name" value="IF_rod_dom"/>
</dbReference>
<dbReference type="Gene3D" id="1.20.5.170">
    <property type="match status" value="1"/>
</dbReference>
<dbReference type="Gene3D" id="1.20.5.500">
    <property type="entry name" value="Single helix bin"/>
    <property type="match status" value="1"/>
</dbReference>
<keyword evidence="1" id="KW-0403">Intermediate filament</keyword>
<evidence type="ECO:0000256" key="3">
    <source>
        <dbReference type="ARBA" id="ARBA00061646"/>
    </source>
</evidence>
<name>A0A8C4EH94_DICLA</name>
<feature type="compositionally biased region" description="Low complexity" evidence="5">
    <location>
        <begin position="18"/>
        <end position="32"/>
    </location>
</feature>
<dbReference type="FunFam" id="1.20.5.170:FF:000002">
    <property type="entry name" value="Type I keratin KA11"/>
    <property type="match status" value="1"/>
</dbReference>
<protein>
    <submittedName>
        <fullName evidence="7">Zgc:172323</fullName>
    </submittedName>
</protein>
<evidence type="ECO:0000256" key="2">
    <source>
        <dbReference type="ARBA" id="ARBA00023054"/>
    </source>
</evidence>
<dbReference type="Gene3D" id="1.20.5.1160">
    <property type="entry name" value="Vasodilator-stimulated phosphoprotein"/>
    <property type="match status" value="1"/>
</dbReference>
<accession>A0A8C4EH94</accession>
<feature type="region of interest" description="Disordered" evidence="5">
    <location>
        <begin position="1"/>
        <end position="38"/>
    </location>
</feature>
<dbReference type="Proteomes" id="UP000694389">
    <property type="component" value="Unassembled WGS sequence"/>
</dbReference>
<dbReference type="Pfam" id="PF04732">
    <property type="entry name" value="Filament_head"/>
    <property type="match status" value="1"/>
</dbReference>
<dbReference type="SMART" id="SM01391">
    <property type="entry name" value="Filament"/>
    <property type="match status" value="1"/>
</dbReference>